<name>A0A6M3L688_9ZZZZ</name>
<gene>
    <name evidence="1" type="ORF">MM415A01866_0011</name>
    <name evidence="2" type="ORF">MM415B02635_0013</name>
</gene>
<reference evidence="2" key="1">
    <citation type="submission" date="2020-03" db="EMBL/GenBank/DDBJ databases">
        <title>The deep terrestrial virosphere.</title>
        <authorList>
            <person name="Holmfeldt K."/>
            <person name="Nilsson E."/>
            <person name="Simone D."/>
            <person name="Lopez-Fernandez M."/>
            <person name="Wu X."/>
            <person name="de Brujin I."/>
            <person name="Lundin D."/>
            <person name="Andersson A."/>
            <person name="Bertilsson S."/>
            <person name="Dopson M."/>
        </authorList>
    </citation>
    <scope>NUCLEOTIDE SEQUENCE</scope>
    <source>
        <strain evidence="1">MM415A01866</strain>
        <strain evidence="2">MM415B02635</strain>
    </source>
</reference>
<evidence type="ECO:0000313" key="1">
    <source>
        <dbReference type="EMBL" id="QJA75125.1"/>
    </source>
</evidence>
<dbReference type="EMBL" id="MT142142">
    <property type="protein sequence ID" value="QJA75125.1"/>
    <property type="molecule type" value="Genomic_DNA"/>
</dbReference>
<accession>A0A6M3L688</accession>
<organism evidence="2">
    <name type="scientific">viral metagenome</name>
    <dbReference type="NCBI Taxonomy" id="1070528"/>
    <lineage>
        <taxon>unclassified sequences</taxon>
        <taxon>metagenomes</taxon>
        <taxon>organismal metagenomes</taxon>
    </lineage>
</organism>
<sequence>MAIEQVTKKHTKGEFREVTVDYDFGDSFADMVNKFGEEVVYTSAKANMRVRCQAVIDGGIEKGLSDEEIQNRVTAWKPGVALETGAGYDPLAAFRRMSPEEKAAFLANISQIAESEE</sequence>
<dbReference type="AlphaFoldDB" id="A0A6M3L688"/>
<dbReference type="EMBL" id="MT142815">
    <property type="protein sequence ID" value="QJA88974.1"/>
    <property type="molecule type" value="Genomic_DNA"/>
</dbReference>
<proteinExistence type="predicted"/>
<protein>
    <submittedName>
        <fullName evidence="2">Uncharacterized protein</fullName>
    </submittedName>
</protein>
<evidence type="ECO:0000313" key="2">
    <source>
        <dbReference type="EMBL" id="QJA88974.1"/>
    </source>
</evidence>